<dbReference type="InterPro" id="IPR003591">
    <property type="entry name" value="Leu-rich_rpt_typical-subtyp"/>
</dbReference>
<evidence type="ECO:0000259" key="4">
    <source>
        <dbReference type="Pfam" id="PF01582"/>
    </source>
</evidence>
<dbReference type="SUPFAM" id="SSF52058">
    <property type="entry name" value="L domain-like"/>
    <property type="match status" value="1"/>
</dbReference>
<keyword evidence="8" id="KW-1185">Reference proteome</keyword>
<sequence length="710" mass="81186">MDTKKQKVFPVFYKVDPSDIRKQRGDFETAFHKHEEDYKDKLDKVQRWRSALTQGTQEVKGIMLDKSEHRTHLNGRSFSSMRNLRLLKIRNVDLSEDVEYLSNELRFLKWPEYPSNSLPSNFQPRELFELNLCRSQIKYLWKDMKAFQKLKTIKLNDSHYLIETPDFTMVPNLEKLSLEGCTRLRKVHESVGGLERLSILNLKRCKNLVSFPSNVSGLKLLKILNLQGCSKLDKLPQNLGELECLEDLDLGGTAIRQVPSSIARLINLKTLSFRECKVYPDPCLDIVVIIPVIVVILLVKSHSPLLSLLISLSLLRWSARRFSPNSMCLLLPPLSGLYSLKTLDLSDCGLLEGALPSDIGSLCSLKELKLSNNNFFSLPESIRELSKLKILCLENCKLLRSLPELPPNTIFVGAEDCHSLKDVSGALRGGASKNFALHLFNCLKLLENQDQENSLAVMLLKQYLQQRVNCFSHQFHIRLPGSEIPKWFSCKSDGDRVAIELRPNWFNDEFMGIAMCGVYAPLNNSIRQMSFGVEMSMMRNTYAFVFSIPSFIAVEYNHLCLFFVSRVMFEHPDYVLPINGNYVSLIGSPCIHAEFFGSKSKVMKCGIRLVYKQDIEDFQELSAAEGTTFHQNHSCSLPESSTSWSRFFMPTKLEYHCNIRRNYSGSGLDDPYNARPEYSDSDEEPDLARKRRTSGTQRQRPGVFLGRLKI</sequence>
<reference evidence="7" key="1">
    <citation type="journal article" date="2023" name="Plant J.">
        <title>Genome sequences and population genomics provide insights into the demographic history, inbreeding, and mutation load of two 'living fossil' tree species of Dipteronia.</title>
        <authorList>
            <person name="Feng Y."/>
            <person name="Comes H.P."/>
            <person name="Chen J."/>
            <person name="Zhu S."/>
            <person name="Lu R."/>
            <person name="Zhang X."/>
            <person name="Li P."/>
            <person name="Qiu J."/>
            <person name="Olsen K.M."/>
            <person name="Qiu Y."/>
        </authorList>
    </citation>
    <scope>NUCLEOTIDE SEQUENCE</scope>
    <source>
        <strain evidence="7">NBL</strain>
    </source>
</reference>
<feature type="domain" description="Disease resistance R13L4/SHOC-2-like LRR" evidence="6">
    <location>
        <begin position="195"/>
        <end position="283"/>
    </location>
</feature>
<accession>A0AAE0AV00</accession>
<comment type="caution">
    <text evidence="7">The sequence shown here is derived from an EMBL/GenBank/DDBJ whole genome shotgun (WGS) entry which is preliminary data.</text>
</comment>
<dbReference type="GO" id="GO:0007165">
    <property type="term" value="P:signal transduction"/>
    <property type="evidence" value="ECO:0007669"/>
    <property type="project" value="InterPro"/>
</dbReference>
<dbReference type="InterPro" id="IPR035897">
    <property type="entry name" value="Toll_tir_struct_dom_sf"/>
</dbReference>
<evidence type="ECO:0000256" key="3">
    <source>
        <dbReference type="SAM" id="MobiDB-lite"/>
    </source>
</evidence>
<dbReference type="InterPro" id="IPR000157">
    <property type="entry name" value="TIR_dom"/>
</dbReference>
<dbReference type="PANTHER" id="PTHR11017:SF559">
    <property type="entry name" value="DISEASE RESISTANCE PROTEIN CHL1"/>
    <property type="match status" value="1"/>
</dbReference>
<dbReference type="Pfam" id="PF00560">
    <property type="entry name" value="LRR_1"/>
    <property type="match status" value="2"/>
</dbReference>
<evidence type="ECO:0000313" key="8">
    <source>
        <dbReference type="Proteomes" id="UP001281410"/>
    </source>
</evidence>
<dbReference type="PROSITE" id="PS51450">
    <property type="entry name" value="LRR"/>
    <property type="match status" value="1"/>
</dbReference>
<feature type="domain" description="C-JID" evidence="5">
    <location>
        <begin position="479"/>
        <end position="616"/>
    </location>
</feature>
<dbReference type="Pfam" id="PF20160">
    <property type="entry name" value="C-JID"/>
    <property type="match status" value="1"/>
</dbReference>
<dbReference type="InterPro" id="IPR044974">
    <property type="entry name" value="Disease_R_plants"/>
</dbReference>
<dbReference type="PANTHER" id="PTHR11017">
    <property type="entry name" value="LEUCINE-RICH REPEAT-CONTAINING PROTEIN"/>
    <property type="match status" value="1"/>
</dbReference>
<feature type="region of interest" description="Disordered" evidence="3">
    <location>
        <begin position="668"/>
        <end position="702"/>
    </location>
</feature>
<keyword evidence="2" id="KW-0677">Repeat</keyword>
<dbReference type="InterPro" id="IPR001611">
    <property type="entry name" value="Leu-rich_rpt"/>
</dbReference>
<dbReference type="Gene3D" id="3.80.10.10">
    <property type="entry name" value="Ribonuclease Inhibitor"/>
    <property type="match status" value="2"/>
</dbReference>
<evidence type="ECO:0000256" key="1">
    <source>
        <dbReference type="ARBA" id="ARBA00022614"/>
    </source>
</evidence>
<feature type="domain" description="TIR" evidence="4">
    <location>
        <begin position="3"/>
        <end position="66"/>
    </location>
</feature>
<dbReference type="EMBL" id="JANJYJ010000003">
    <property type="protein sequence ID" value="KAK3224054.1"/>
    <property type="molecule type" value="Genomic_DNA"/>
</dbReference>
<dbReference type="GO" id="GO:0006952">
    <property type="term" value="P:defense response"/>
    <property type="evidence" value="ECO:0007669"/>
    <property type="project" value="InterPro"/>
</dbReference>
<dbReference type="AlphaFoldDB" id="A0AAE0AV00"/>
<dbReference type="Pfam" id="PF23598">
    <property type="entry name" value="LRR_14"/>
    <property type="match status" value="1"/>
</dbReference>
<evidence type="ECO:0008006" key="9">
    <source>
        <dbReference type="Google" id="ProtNLM"/>
    </source>
</evidence>
<evidence type="ECO:0000259" key="6">
    <source>
        <dbReference type="Pfam" id="PF23598"/>
    </source>
</evidence>
<evidence type="ECO:0000313" key="7">
    <source>
        <dbReference type="EMBL" id="KAK3224054.1"/>
    </source>
</evidence>
<organism evidence="7 8">
    <name type="scientific">Dipteronia sinensis</name>
    <dbReference type="NCBI Taxonomy" id="43782"/>
    <lineage>
        <taxon>Eukaryota</taxon>
        <taxon>Viridiplantae</taxon>
        <taxon>Streptophyta</taxon>
        <taxon>Embryophyta</taxon>
        <taxon>Tracheophyta</taxon>
        <taxon>Spermatophyta</taxon>
        <taxon>Magnoliopsida</taxon>
        <taxon>eudicotyledons</taxon>
        <taxon>Gunneridae</taxon>
        <taxon>Pentapetalae</taxon>
        <taxon>rosids</taxon>
        <taxon>malvids</taxon>
        <taxon>Sapindales</taxon>
        <taxon>Sapindaceae</taxon>
        <taxon>Hippocastanoideae</taxon>
        <taxon>Acereae</taxon>
        <taxon>Dipteronia</taxon>
    </lineage>
</organism>
<gene>
    <name evidence="7" type="ORF">Dsin_011079</name>
</gene>
<dbReference type="InterPro" id="IPR055414">
    <property type="entry name" value="LRR_R13L4/SHOC2-like"/>
</dbReference>
<proteinExistence type="predicted"/>
<evidence type="ECO:0000259" key="5">
    <source>
        <dbReference type="Pfam" id="PF20160"/>
    </source>
</evidence>
<protein>
    <recommendedName>
        <fullName evidence="9">TIR domain-containing protein</fullName>
    </recommendedName>
</protein>
<evidence type="ECO:0000256" key="2">
    <source>
        <dbReference type="ARBA" id="ARBA00022737"/>
    </source>
</evidence>
<dbReference type="InterPro" id="IPR045344">
    <property type="entry name" value="C-JID"/>
</dbReference>
<name>A0AAE0AV00_9ROSI</name>
<dbReference type="InterPro" id="IPR032675">
    <property type="entry name" value="LRR_dom_sf"/>
</dbReference>
<dbReference type="SUPFAM" id="SSF52200">
    <property type="entry name" value="Toll/Interleukin receptor TIR domain"/>
    <property type="match status" value="1"/>
</dbReference>
<dbReference type="Proteomes" id="UP001281410">
    <property type="component" value="Unassembled WGS sequence"/>
</dbReference>
<dbReference type="Gene3D" id="3.40.50.10140">
    <property type="entry name" value="Toll/interleukin-1 receptor homology (TIR) domain"/>
    <property type="match status" value="1"/>
</dbReference>
<keyword evidence="1" id="KW-0433">Leucine-rich repeat</keyword>
<dbReference type="SMART" id="SM00369">
    <property type="entry name" value="LRR_TYP"/>
    <property type="match status" value="2"/>
</dbReference>
<dbReference type="Pfam" id="PF01582">
    <property type="entry name" value="TIR"/>
    <property type="match status" value="1"/>
</dbReference>